<keyword evidence="4 13" id="KW-0812">Transmembrane</keyword>
<feature type="transmembrane region" description="Helical" evidence="13">
    <location>
        <begin position="253"/>
        <end position="274"/>
    </location>
</feature>
<comment type="caution">
    <text evidence="16">The sequence shown here is derived from an EMBL/GenBank/DDBJ whole genome shotgun (WGS) entry which is preliminary data.</text>
</comment>
<dbReference type="SUPFAM" id="SSF52058">
    <property type="entry name" value="L domain-like"/>
    <property type="match status" value="1"/>
</dbReference>
<feature type="binding site" evidence="11">
    <location>
        <position position="366"/>
    </location>
    <ligand>
        <name>ATP</name>
        <dbReference type="ChEBI" id="CHEBI:30616"/>
    </ligand>
</feature>
<dbReference type="InterPro" id="IPR017441">
    <property type="entry name" value="Protein_kinase_ATP_BS"/>
</dbReference>
<sequence length="648" mass="70592">MRKKQNILFIFSAILFLELVSFHTLADPVEDKEALLDFLSNIHHPHALNWTENSSVCDSWTGVTCDSNHSRVIALRLPGVGFRGSIPPNTLSRLSAIQILSLRSNGISGSFPSDLSQLKNLTSLYLHSNKFSGAFPLDFSAWNNLTVLDLSDNEFNGSIPPSISNLTHLISLNLSNNSLSGDIPDINVPSLQQLNLANNNLSGSVPRSLQKFPSWAFSGNKLSADNVTALPPALPLDPPTPQPSKRSILSQSAILGIALGGCVLLFLFIALLMICCHSKKKNKSGLPVKSNKKEGSLKEKHGEPQEKDNKLVFFEGCNLAFDLEDLLRASAELLGKGTFGITYKAALEDATTVAVKRLKDVMAAKKEFEQQIQAIGSIRHVNVFPLRAYYYSKDEKLVVYDYDEEGSVSAMLHGNRVEGRTPLDWETRLRIIIGTARGLAHIHTQNGGKLVHGNIKASNIFLNLQGYGCVSDTGLATLMSPTLPPAMRAAGYRAPEVTDTRKTTQASDIYSFGVLILELLTGKSAVQATGGDEVIHLVRWVHSVVREEWTAEVFDVELLRYPNIEEEMVEMLQIGLNCVSRTPDRRPKMAEVVKMVEGIRQGNIGTRPSSETNLEIAVSTPTPQLAVDAGTSSAPQSAVDAGTSSASQ</sequence>
<keyword evidence="3" id="KW-0433">Leucine-rich repeat</keyword>
<keyword evidence="7 11" id="KW-0547">Nucleotide-binding</keyword>
<dbReference type="FunFam" id="3.30.200.20:FF:000307">
    <property type="entry name" value="pollen receptor-like kinase 1"/>
    <property type="match status" value="1"/>
</dbReference>
<keyword evidence="17" id="KW-1185">Reference proteome</keyword>
<name>A0AAV8SLF0_9ROSI</name>
<evidence type="ECO:0000259" key="15">
    <source>
        <dbReference type="PROSITE" id="PS50011"/>
    </source>
</evidence>
<evidence type="ECO:0000256" key="11">
    <source>
        <dbReference type="PROSITE-ProRule" id="PRU10141"/>
    </source>
</evidence>
<evidence type="ECO:0000256" key="9">
    <source>
        <dbReference type="ARBA" id="ARBA00022989"/>
    </source>
</evidence>
<dbReference type="Proteomes" id="UP001159364">
    <property type="component" value="Linkage Group LG10"/>
</dbReference>
<dbReference type="EMBL" id="JAIWQS010000010">
    <property type="protein sequence ID" value="KAJ8753055.1"/>
    <property type="molecule type" value="Genomic_DNA"/>
</dbReference>
<accession>A0AAV8SLF0</accession>
<keyword evidence="8 11" id="KW-0067">ATP-binding</keyword>
<evidence type="ECO:0000256" key="4">
    <source>
        <dbReference type="ARBA" id="ARBA00022692"/>
    </source>
</evidence>
<dbReference type="PANTHER" id="PTHR48010">
    <property type="entry name" value="OS05G0588300 PROTEIN"/>
    <property type="match status" value="1"/>
</dbReference>
<dbReference type="InterPro" id="IPR001611">
    <property type="entry name" value="Leu-rich_rpt"/>
</dbReference>
<keyword evidence="9 13" id="KW-1133">Transmembrane helix</keyword>
<dbReference type="PROSITE" id="PS50011">
    <property type="entry name" value="PROTEIN_KINASE_DOM"/>
    <property type="match status" value="1"/>
</dbReference>
<feature type="domain" description="Protein kinase" evidence="15">
    <location>
        <begin position="328"/>
        <end position="599"/>
    </location>
</feature>
<dbReference type="AlphaFoldDB" id="A0AAV8SLF0"/>
<dbReference type="Pfam" id="PF00560">
    <property type="entry name" value="LRR_1"/>
    <property type="match status" value="5"/>
</dbReference>
<evidence type="ECO:0000313" key="16">
    <source>
        <dbReference type="EMBL" id="KAJ8753055.1"/>
    </source>
</evidence>
<evidence type="ECO:0000256" key="6">
    <source>
        <dbReference type="ARBA" id="ARBA00022737"/>
    </source>
</evidence>
<evidence type="ECO:0000256" key="13">
    <source>
        <dbReference type="SAM" id="Phobius"/>
    </source>
</evidence>
<dbReference type="InterPro" id="IPR050994">
    <property type="entry name" value="At_inactive_RLKs"/>
</dbReference>
<dbReference type="PANTHER" id="PTHR48010:SF1">
    <property type="entry name" value="PROTEIN KINASE DOMAIN-CONTAINING PROTEIN"/>
    <property type="match status" value="1"/>
</dbReference>
<proteinExistence type="predicted"/>
<feature type="chain" id="PRO_5043832583" description="Protein kinase domain-containing protein" evidence="14">
    <location>
        <begin position="27"/>
        <end position="648"/>
    </location>
</feature>
<evidence type="ECO:0000256" key="14">
    <source>
        <dbReference type="SAM" id="SignalP"/>
    </source>
</evidence>
<dbReference type="InterPro" id="IPR000719">
    <property type="entry name" value="Prot_kinase_dom"/>
</dbReference>
<comment type="subcellular location">
    <subcellularLocation>
        <location evidence="1">Membrane</location>
    </subcellularLocation>
</comment>
<dbReference type="SUPFAM" id="SSF56112">
    <property type="entry name" value="Protein kinase-like (PK-like)"/>
    <property type="match status" value="1"/>
</dbReference>
<gene>
    <name evidence="16" type="ORF">K2173_011823</name>
</gene>
<dbReference type="PROSITE" id="PS00107">
    <property type="entry name" value="PROTEIN_KINASE_ATP"/>
    <property type="match status" value="1"/>
</dbReference>
<dbReference type="Pfam" id="PF07714">
    <property type="entry name" value="PK_Tyr_Ser-Thr"/>
    <property type="match status" value="1"/>
</dbReference>
<feature type="signal peptide" evidence="14">
    <location>
        <begin position="1"/>
        <end position="26"/>
    </location>
</feature>
<dbReference type="Gene3D" id="3.30.200.20">
    <property type="entry name" value="Phosphorylase Kinase, domain 1"/>
    <property type="match status" value="1"/>
</dbReference>
<evidence type="ECO:0000256" key="7">
    <source>
        <dbReference type="ARBA" id="ARBA00022741"/>
    </source>
</evidence>
<dbReference type="FunFam" id="3.80.10.10:FF:000234">
    <property type="entry name" value="Probable inactive receptor kinase RLK902"/>
    <property type="match status" value="1"/>
</dbReference>
<reference evidence="16 17" key="1">
    <citation type="submission" date="2021-09" db="EMBL/GenBank/DDBJ databases">
        <title>Genomic insights and catalytic innovation underlie evolution of tropane alkaloids biosynthesis.</title>
        <authorList>
            <person name="Wang Y.-J."/>
            <person name="Tian T."/>
            <person name="Huang J.-P."/>
            <person name="Huang S.-X."/>
        </authorList>
    </citation>
    <scope>NUCLEOTIDE SEQUENCE [LARGE SCALE GENOMIC DNA]</scope>
    <source>
        <strain evidence="16">KIB-2018</strain>
        <tissue evidence="16">Leaf</tissue>
    </source>
</reference>
<feature type="region of interest" description="Disordered" evidence="12">
    <location>
        <begin position="281"/>
        <end position="304"/>
    </location>
</feature>
<organism evidence="16 17">
    <name type="scientific">Erythroxylum novogranatense</name>
    <dbReference type="NCBI Taxonomy" id="1862640"/>
    <lineage>
        <taxon>Eukaryota</taxon>
        <taxon>Viridiplantae</taxon>
        <taxon>Streptophyta</taxon>
        <taxon>Embryophyta</taxon>
        <taxon>Tracheophyta</taxon>
        <taxon>Spermatophyta</taxon>
        <taxon>Magnoliopsida</taxon>
        <taxon>eudicotyledons</taxon>
        <taxon>Gunneridae</taxon>
        <taxon>Pentapetalae</taxon>
        <taxon>rosids</taxon>
        <taxon>fabids</taxon>
        <taxon>Malpighiales</taxon>
        <taxon>Erythroxylaceae</taxon>
        <taxon>Erythroxylum</taxon>
    </lineage>
</organism>
<dbReference type="InterPro" id="IPR011009">
    <property type="entry name" value="Kinase-like_dom_sf"/>
</dbReference>
<dbReference type="GO" id="GO:0004672">
    <property type="term" value="F:protein kinase activity"/>
    <property type="evidence" value="ECO:0007669"/>
    <property type="project" value="InterPro"/>
</dbReference>
<keyword evidence="5 14" id="KW-0732">Signal</keyword>
<dbReference type="Pfam" id="PF08263">
    <property type="entry name" value="LRRNT_2"/>
    <property type="match status" value="1"/>
</dbReference>
<dbReference type="GO" id="GO:0005524">
    <property type="term" value="F:ATP binding"/>
    <property type="evidence" value="ECO:0007669"/>
    <property type="project" value="UniProtKB-UniRule"/>
</dbReference>
<dbReference type="FunFam" id="1.10.510.10:FF:000095">
    <property type="entry name" value="protein STRUBBELIG-RECEPTOR FAMILY 8"/>
    <property type="match status" value="1"/>
</dbReference>
<feature type="region of interest" description="Disordered" evidence="12">
    <location>
        <begin position="625"/>
        <end position="648"/>
    </location>
</feature>
<dbReference type="InterPro" id="IPR032675">
    <property type="entry name" value="LRR_dom_sf"/>
</dbReference>
<keyword evidence="6" id="KW-0677">Repeat</keyword>
<evidence type="ECO:0000256" key="12">
    <source>
        <dbReference type="SAM" id="MobiDB-lite"/>
    </source>
</evidence>
<dbReference type="InterPro" id="IPR001245">
    <property type="entry name" value="Ser-Thr/Tyr_kinase_cat_dom"/>
</dbReference>
<dbReference type="Gene3D" id="3.80.10.10">
    <property type="entry name" value="Ribonuclease Inhibitor"/>
    <property type="match status" value="2"/>
</dbReference>
<evidence type="ECO:0000256" key="2">
    <source>
        <dbReference type="ARBA" id="ARBA00022553"/>
    </source>
</evidence>
<protein>
    <recommendedName>
        <fullName evidence="15">Protein kinase domain-containing protein</fullName>
    </recommendedName>
</protein>
<evidence type="ECO:0000256" key="8">
    <source>
        <dbReference type="ARBA" id="ARBA00022840"/>
    </source>
</evidence>
<evidence type="ECO:0000256" key="10">
    <source>
        <dbReference type="ARBA" id="ARBA00023136"/>
    </source>
</evidence>
<feature type="compositionally biased region" description="Polar residues" evidence="12">
    <location>
        <begin position="630"/>
        <end position="648"/>
    </location>
</feature>
<evidence type="ECO:0000256" key="1">
    <source>
        <dbReference type="ARBA" id="ARBA00004370"/>
    </source>
</evidence>
<dbReference type="GO" id="GO:0016020">
    <property type="term" value="C:membrane"/>
    <property type="evidence" value="ECO:0007669"/>
    <property type="project" value="UniProtKB-SubCell"/>
</dbReference>
<feature type="compositionally biased region" description="Basic and acidic residues" evidence="12">
    <location>
        <begin position="291"/>
        <end position="304"/>
    </location>
</feature>
<keyword evidence="10 13" id="KW-0472">Membrane</keyword>
<dbReference type="Gene3D" id="1.10.510.10">
    <property type="entry name" value="Transferase(Phosphotransferase) domain 1"/>
    <property type="match status" value="1"/>
</dbReference>
<keyword evidence="2" id="KW-0597">Phosphoprotein</keyword>
<evidence type="ECO:0000256" key="3">
    <source>
        <dbReference type="ARBA" id="ARBA00022614"/>
    </source>
</evidence>
<dbReference type="InterPro" id="IPR013210">
    <property type="entry name" value="LRR_N_plant-typ"/>
</dbReference>
<evidence type="ECO:0000256" key="5">
    <source>
        <dbReference type="ARBA" id="ARBA00022729"/>
    </source>
</evidence>
<evidence type="ECO:0000313" key="17">
    <source>
        <dbReference type="Proteomes" id="UP001159364"/>
    </source>
</evidence>